<dbReference type="Proteomes" id="UP000829196">
    <property type="component" value="Unassembled WGS sequence"/>
</dbReference>
<protein>
    <submittedName>
        <fullName evidence="1">Uncharacterized protein</fullName>
    </submittedName>
</protein>
<gene>
    <name evidence="1" type="ORF">KFK09_018514</name>
</gene>
<sequence length="165" mass="18354">MEYLLERNQQERRVKDLITTAWLNPSKKMRGLLRLGNHRGAVGEDARGNIHRTRELTARANWRLVDDDQERRRIGRERGGGRGLGGFGRLGLATGVGDRRERGAARSWGRAKQRETCVWVASPGASHATKGGGRRTWGVCELEGTERGVANVRGTCLKRSNQTAP</sequence>
<name>A0A8T3AX73_DENNO</name>
<dbReference type="EMBL" id="JAGYWB010000013">
    <property type="protein sequence ID" value="KAI0500302.1"/>
    <property type="molecule type" value="Genomic_DNA"/>
</dbReference>
<accession>A0A8T3AX73</accession>
<proteinExistence type="predicted"/>
<organism evidence="1 2">
    <name type="scientific">Dendrobium nobile</name>
    <name type="common">Orchid</name>
    <dbReference type="NCBI Taxonomy" id="94219"/>
    <lineage>
        <taxon>Eukaryota</taxon>
        <taxon>Viridiplantae</taxon>
        <taxon>Streptophyta</taxon>
        <taxon>Embryophyta</taxon>
        <taxon>Tracheophyta</taxon>
        <taxon>Spermatophyta</taxon>
        <taxon>Magnoliopsida</taxon>
        <taxon>Liliopsida</taxon>
        <taxon>Asparagales</taxon>
        <taxon>Orchidaceae</taxon>
        <taxon>Epidendroideae</taxon>
        <taxon>Malaxideae</taxon>
        <taxon>Dendrobiinae</taxon>
        <taxon>Dendrobium</taxon>
    </lineage>
</organism>
<evidence type="ECO:0000313" key="1">
    <source>
        <dbReference type="EMBL" id="KAI0500302.1"/>
    </source>
</evidence>
<keyword evidence="2" id="KW-1185">Reference proteome</keyword>
<dbReference type="AlphaFoldDB" id="A0A8T3AX73"/>
<reference evidence="1" key="1">
    <citation type="journal article" date="2022" name="Front. Genet.">
        <title>Chromosome-Scale Assembly of the Dendrobium nobile Genome Provides Insights Into the Molecular Mechanism of the Biosynthesis of the Medicinal Active Ingredient of Dendrobium.</title>
        <authorList>
            <person name="Xu Q."/>
            <person name="Niu S.-C."/>
            <person name="Li K.-L."/>
            <person name="Zheng P.-J."/>
            <person name="Zhang X.-J."/>
            <person name="Jia Y."/>
            <person name="Liu Y."/>
            <person name="Niu Y.-X."/>
            <person name="Yu L.-H."/>
            <person name="Chen D.-F."/>
            <person name="Zhang G.-Q."/>
        </authorList>
    </citation>
    <scope>NUCLEOTIDE SEQUENCE</scope>
    <source>
        <tissue evidence="1">Leaf</tissue>
    </source>
</reference>
<evidence type="ECO:0000313" key="2">
    <source>
        <dbReference type="Proteomes" id="UP000829196"/>
    </source>
</evidence>
<comment type="caution">
    <text evidence="1">The sequence shown here is derived from an EMBL/GenBank/DDBJ whole genome shotgun (WGS) entry which is preliminary data.</text>
</comment>